<dbReference type="InterPro" id="IPR052171">
    <property type="entry name" value="NHEJ_LigD"/>
</dbReference>
<evidence type="ECO:0000313" key="4">
    <source>
        <dbReference type="Proteomes" id="UP001500483"/>
    </source>
</evidence>
<dbReference type="NCBIfam" id="TIGR02778">
    <property type="entry name" value="ligD_pol"/>
    <property type="match status" value="1"/>
</dbReference>
<dbReference type="Gene3D" id="3.90.920.10">
    <property type="entry name" value="DNA primase, PRIM domain"/>
    <property type="match status" value="1"/>
</dbReference>
<dbReference type="InterPro" id="IPR014145">
    <property type="entry name" value="LigD_pol_dom"/>
</dbReference>
<dbReference type="RefSeq" id="WP_344929707.1">
    <property type="nucleotide sequence ID" value="NZ_BAAAYK010000038.1"/>
</dbReference>
<reference evidence="4" key="1">
    <citation type="journal article" date="2019" name="Int. J. Syst. Evol. Microbiol.">
        <title>The Global Catalogue of Microorganisms (GCM) 10K type strain sequencing project: providing services to taxonomists for standard genome sequencing and annotation.</title>
        <authorList>
            <consortium name="The Broad Institute Genomics Platform"/>
            <consortium name="The Broad Institute Genome Sequencing Center for Infectious Disease"/>
            <person name="Wu L."/>
            <person name="Ma J."/>
        </authorList>
    </citation>
    <scope>NUCLEOTIDE SEQUENCE [LARGE SCALE GENOMIC DNA]</scope>
    <source>
        <strain evidence="4">JCM 9687</strain>
    </source>
</reference>
<protein>
    <submittedName>
        <fullName evidence="3">Non-homologous end-joining DNA ligase</fullName>
    </submittedName>
</protein>
<proteinExistence type="predicted"/>
<dbReference type="Pfam" id="PF21686">
    <property type="entry name" value="LigD_Prim-Pol"/>
    <property type="match status" value="1"/>
</dbReference>
<sequence>MSGAEVLSAGAERVELTHPDKVLYPADGYRKRDVAEYFRAVGDRMVPHLRGKPLTMRRFPDGVGAAGFFQKEASGHFPDWVRVVPVPQRGAGGPVHHVVCDDVATLVYLATQACLEFHVGLAAAAEPDRPVLAVVDLDPPPGTGIAELRAVVREFRDRFADAGLAPHLQTTGGKGFHVVAPLAGRRGFDEVRAAVRDMAQDAVRAAPDRLTTEQRKDERGDRIFLDVGRNAYGQTMIAPCSLRARDGAPAATPLDFAELSKATPRSYGLRKLPRRLARKADPWSDLPDTAADFPRS</sequence>
<dbReference type="PANTHER" id="PTHR42705:SF2">
    <property type="entry name" value="BIFUNCTIONAL NON-HOMOLOGOUS END JOINING PROTEIN LIGD"/>
    <property type="match status" value="1"/>
</dbReference>
<accession>A0ABP6RWR6</accession>
<evidence type="ECO:0000313" key="3">
    <source>
        <dbReference type="EMBL" id="GAA3362215.1"/>
    </source>
</evidence>
<evidence type="ECO:0000259" key="2">
    <source>
        <dbReference type="Pfam" id="PF21686"/>
    </source>
</evidence>
<keyword evidence="4" id="KW-1185">Reference proteome</keyword>
<organism evidence="3 4">
    <name type="scientific">Saccharopolyspora gregorii</name>
    <dbReference type="NCBI Taxonomy" id="33914"/>
    <lineage>
        <taxon>Bacteria</taxon>
        <taxon>Bacillati</taxon>
        <taxon>Actinomycetota</taxon>
        <taxon>Actinomycetes</taxon>
        <taxon>Pseudonocardiales</taxon>
        <taxon>Pseudonocardiaceae</taxon>
        <taxon>Saccharopolyspora</taxon>
    </lineage>
</organism>
<dbReference type="GO" id="GO:0016874">
    <property type="term" value="F:ligase activity"/>
    <property type="evidence" value="ECO:0007669"/>
    <property type="project" value="UniProtKB-KW"/>
</dbReference>
<dbReference type="EMBL" id="BAAAYK010000038">
    <property type="protein sequence ID" value="GAA3362215.1"/>
    <property type="molecule type" value="Genomic_DNA"/>
</dbReference>
<keyword evidence="3" id="KW-0436">Ligase</keyword>
<dbReference type="PANTHER" id="PTHR42705">
    <property type="entry name" value="BIFUNCTIONAL NON-HOMOLOGOUS END JOINING PROTEIN LIGD"/>
    <property type="match status" value="1"/>
</dbReference>
<gene>
    <name evidence="3" type="primary">ligD_2</name>
    <name evidence="3" type="ORF">GCM10020366_49260</name>
</gene>
<feature type="domain" description="DNA ligase D polymerase" evidence="2">
    <location>
        <begin position="31"/>
        <end position="283"/>
    </location>
</feature>
<evidence type="ECO:0000256" key="1">
    <source>
        <dbReference type="SAM" id="MobiDB-lite"/>
    </source>
</evidence>
<feature type="region of interest" description="Disordered" evidence="1">
    <location>
        <begin position="270"/>
        <end position="296"/>
    </location>
</feature>
<name>A0ABP6RWR6_9PSEU</name>
<dbReference type="Proteomes" id="UP001500483">
    <property type="component" value="Unassembled WGS sequence"/>
</dbReference>
<comment type="caution">
    <text evidence="3">The sequence shown here is derived from an EMBL/GenBank/DDBJ whole genome shotgun (WGS) entry which is preliminary data.</text>
</comment>